<evidence type="ECO:0000313" key="1">
    <source>
        <dbReference type="EMBL" id="EFS96385.1"/>
    </source>
</evidence>
<sequence length="132" mass="15652">MKRFLFILLSIFLFSCRENKERGIEFIPSNTMSLILIKNPPENDSILKLNIKEYLENNFPKKNTYLYIYNDDTSYFINHKEDDEGPTGFYFLYNYKKECGIGQFFVEGECPNQWENCDIITNMAISMNQIPL</sequence>
<proteinExistence type="predicted"/>
<comment type="caution">
    <text evidence="1">The sequence shown here is derived from an EMBL/GenBank/DDBJ whole genome shotgun (WGS) entry which is preliminary data.</text>
</comment>
<dbReference type="HOGENOM" id="CLU_1913290_0_0_10"/>
<reference evidence="1 2" key="1">
    <citation type="submission" date="2010-10" db="EMBL/GenBank/DDBJ databases">
        <authorList>
            <person name="Muzny D."/>
            <person name="Qin X."/>
            <person name="Deng J."/>
            <person name="Jiang H."/>
            <person name="Liu Y."/>
            <person name="Qu J."/>
            <person name="Song X.-Z."/>
            <person name="Zhang L."/>
            <person name="Thornton R."/>
            <person name="Coyle M."/>
            <person name="Francisco L."/>
            <person name="Jackson L."/>
            <person name="Javaid M."/>
            <person name="Korchina V."/>
            <person name="Kovar C."/>
            <person name="Mata R."/>
            <person name="Mathew T."/>
            <person name="Ngo R."/>
            <person name="Nguyen L."/>
            <person name="Nguyen N."/>
            <person name="Okwuonu G."/>
            <person name="Ongeri F."/>
            <person name="Pham C."/>
            <person name="Simmons D."/>
            <person name="Wilczek-Boney K."/>
            <person name="Hale W."/>
            <person name="Jakkamsetti A."/>
            <person name="Pham P."/>
            <person name="Ruth R."/>
            <person name="San Lucas F."/>
            <person name="Warren J."/>
            <person name="Zhang J."/>
            <person name="Zhao Z."/>
            <person name="Zhou C."/>
            <person name="Zhu D."/>
            <person name="Lee S."/>
            <person name="Bess C."/>
            <person name="Blankenburg K."/>
            <person name="Forbes L."/>
            <person name="Fu Q."/>
            <person name="Gubbala S."/>
            <person name="Hirani K."/>
            <person name="Jayaseelan J.C."/>
            <person name="Lara F."/>
            <person name="Munidasa M."/>
            <person name="Palculict T."/>
            <person name="Patil S."/>
            <person name="Pu L.-L."/>
            <person name="Saada N."/>
            <person name="Tang L."/>
            <person name="Weissenberger G."/>
            <person name="Zhu Y."/>
            <person name="Hemphill L."/>
            <person name="Shang Y."/>
            <person name="Youmans B."/>
            <person name="Ayvaz T."/>
            <person name="Ross M."/>
            <person name="Santibanez J."/>
            <person name="Aqrawi P."/>
            <person name="Gross S."/>
            <person name="Joshi V."/>
            <person name="Fowler G."/>
            <person name="Nazareth L."/>
            <person name="Reid J."/>
            <person name="Worley K."/>
            <person name="Petrosino J."/>
            <person name="Highlander S."/>
            <person name="Gibbs R."/>
        </authorList>
    </citation>
    <scope>NUCLEOTIDE SEQUENCE [LARGE SCALE GENOMIC DNA]</scope>
    <source>
        <strain evidence="1 2">F0287</strain>
    </source>
</reference>
<dbReference type="AlphaFoldDB" id="E4MV91"/>
<dbReference type="RefSeq" id="WP_002675514.1">
    <property type="nucleotide sequence ID" value="NZ_GL573160.1"/>
</dbReference>
<evidence type="ECO:0000313" key="2">
    <source>
        <dbReference type="Proteomes" id="UP000005391"/>
    </source>
</evidence>
<dbReference type="Proteomes" id="UP000005391">
    <property type="component" value="Unassembled WGS sequence"/>
</dbReference>
<dbReference type="eggNOG" id="ENOG50311PT">
    <property type="taxonomic scope" value="Bacteria"/>
</dbReference>
<name>E4MV91_CAPOC</name>
<dbReference type="PROSITE" id="PS51257">
    <property type="entry name" value="PROKAR_LIPOPROTEIN"/>
    <property type="match status" value="1"/>
</dbReference>
<gene>
    <name evidence="1" type="ORF">HMPREF1977_2301</name>
</gene>
<organism evidence="1 2">
    <name type="scientific">Capnocytophaga ochracea F0287</name>
    <dbReference type="NCBI Taxonomy" id="873517"/>
    <lineage>
        <taxon>Bacteria</taxon>
        <taxon>Pseudomonadati</taxon>
        <taxon>Bacteroidota</taxon>
        <taxon>Flavobacteriia</taxon>
        <taxon>Flavobacteriales</taxon>
        <taxon>Flavobacteriaceae</taxon>
        <taxon>Capnocytophaga</taxon>
    </lineage>
</organism>
<protein>
    <recommendedName>
        <fullName evidence="3">Lipoprotein</fullName>
    </recommendedName>
</protein>
<accession>E4MV91</accession>
<evidence type="ECO:0008006" key="3">
    <source>
        <dbReference type="Google" id="ProtNLM"/>
    </source>
</evidence>
<dbReference type="EMBL" id="AEOH01000053">
    <property type="protein sequence ID" value="EFS96385.1"/>
    <property type="molecule type" value="Genomic_DNA"/>
</dbReference>